<reference evidence="3" key="1">
    <citation type="submission" date="2014-09" db="EMBL/GenBank/DDBJ databases">
        <authorList>
            <person name="Sharma Rahul"/>
            <person name="Thines Marco"/>
        </authorList>
    </citation>
    <scope>NUCLEOTIDE SEQUENCE [LARGE SCALE GENOMIC DNA]</scope>
</reference>
<evidence type="ECO:0000313" key="2">
    <source>
        <dbReference type="EMBL" id="CEG44641.1"/>
    </source>
</evidence>
<accession>A0A0P1AS87</accession>
<dbReference type="RefSeq" id="XP_024581010.1">
    <property type="nucleotide sequence ID" value="XM_024730765.1"/>
</dbReference>
<dbReference type="AlphaFoldDB" id="A0A0P1AS87"/>
<organism evidence="2 3">
    <name type="scientific">Plasmopara halstedii</name>
    <name type="common">Downy mildew of sunflower</name>
    <dbReference type="NCBI Taxonomy" id="4781"/>
    <lineage>
        <taxon>Eukaryota</taxon>
        <taxon>Sar</taxon>
        <taxon>Stramenopiles</taxon>
        <taxon>Oomycota</taxon>
        <taxon>Peronosporomycetes</taxon>
        <taxon>Peronosporales</taxon>
        <taxon>Peronosporaceae</taxon>
        <taxon>Plasmopara</taxon>
    </lineage>
</organism>
<sequence length="64" mass="7286">MRMSSQWIVGILMSTNIKAAPVETIHCSCFIMCSKALVRLTTLFSESSETYYNTLEKEEENFAT</sequence>
<protein>
    <recommendedName>
        <fullName evidence="4">RxLR-like protein</fullName>
    </recommendedName>
</protein>
<evidence type="ECO:0008006" key="4">
    <source>
        <dbReference type="Google" id="ProtNLM"/>
    </source>
</evidence>
<keyword evidence="1" id="KW-0732">Signal</keyword>
<proteinExistence type="predicted"/>
<evidence type="ECO:0000313" key="3">
    <source>
        <dbReference type="Proteomes" id="UP000054928"/>
    </source>
</evidence>
<name>A0A0P1AS87_PLAHL</name>
<dbReference type="EMBL" id="CCYD01001204">
    <property type="protein sequence ID" value="CEG44641.1"/>
    <property type="molecule type" value="Genomic_DNA"/>
</dbReference>
<feature type="signal peptide" evidence="1">
    <location>
        <begin position="1"/>
        <end position="19"/>
    </location>
</feature>
<dbReference type="GeneID" id="36396042"/>
<dbReference type="Proteomes" id="UP000054928">
    <property type="component" value="Unassembled WGS sequence"/>
</dbReference>
<feature type="chain" id="PRO_5006058881" description="RxLR-like protein" evidence="1">
    <location>
        <begin position="20"/>
        <end position="64"/>
    </location>
</feature>
<keyword evidence="3" id="KW-1185">Reference proteome</keyword>
<evidence type="ECO:0000256" key="1">
    <source>
        <dbReference type="SAM" id="SignalP"/>
    </source>
</evidence>